<dbReference type="Proteomes" id="UP000737018">
    <property type="component" value="Unassembled WGS sequence"/>
</dbReference>
<comment type="caution">
    <text evidence="1">The sequence shown here is derived from an EMBL/GenBank/DDBJ whole genome shotgun (WGS) entry which is preliminary data.</text>
</comment>
<dbReference type="AlphaFoldDB" id="A0A8J4QD50"/>
<keyword evidence="2" id="KW-1185">Reference proteome</keyword>
<protein>
    <submittedName>
        <fullName evidence="1">Uncharacterized protein</fullName>
    </submittedName>
</protein>
<reference evidence="1" key="1">
    <citation type="submission" date="2020-03" db="EMBL/GenBank/DDBJ databases">
        <title>Castanea mollissima Vanexum genome sequencing.</title>
        <authorList>
            <person name="Staton M."/>
        </authorList>
    </citation>
    <scope>NUCLEOTIDE SEQUENCE</scope>
    <source>
        <tissue evidence="1">Leaf</tissue>
    </source>
</reference>
<evidence type="ECO:0000313" key="1">
    <source>
        <dbReference type="EMBL" id="KAF3948967.1"/>
    </source>
</evidence>
<gene>
    <name evidence="1" type="ORF">CMV_025097</name>
</gene>
<dbReference type="EMBL" id="JRKL02006419">
    <property type="protein sequence ID" value="KAF3948967.1"/>
    <property type="molecule type" value="Genomic_DNA"/>
</dbReference>
<dbReference type="OrthoDB" id="10392180at2759"/>
<accession>A0A8J4QD50</accession>
<name>A0A8J4QD50_9ROSI</name>
<sequence>MESSKKRKSRVDGMFMSVVETLTKWKDYNAQLESSGVEAKRAHKLPAMGLNTSESTVMPSWVEDEFGVISYSEYSRLDHFLGCSENEFLDVQELMVLLDNDPLGFTNSKLSFGYDGDHLY</sequence>
<evidence type="ECO:0000313" key="2">
    <source>
        <dbReference type="Proteomes" id="UP000737018"/>
    </source>
</evidence>
<organism evidence="1 2">
    <name type="scientific">Castanea mollissima</name>
    <name type="common">Chinese chestnut</name>
    <dbReference type="NCBI Taxonomy" id="60419"/>
    <lineage>
        <taxon>Eukaryota</taxon>
        <taxon>Viridiplantae</taxon>
        <taxon>Streptophyta</taxon>
        <taxon>Embryophyta</taxon>
        <taxon>Tracheophyta</taxon>
        <taxon>Spermatophyta</taxon>
        <taxon>Magnoliopsida</taxon>
        <taxon>eudicotyledons</taxon>
        <taxon>Gunneridae</taxon>
        <taxon>Pentapetalae</taxon>
        <taxon>rosids</taxon>
        <taxon>fabids</taxon>
        <taxon>Fagales</taxon>
        <taxon>Fagaceae</taxon>
        <taxon>Castanea</taxon>
    </lineage>
</organism>
<proteinExistence type="predicted"/>